<evidence type="ECO:0000256" key="1">
    <source>
        <dbReference type="SAM" id="MobiDB-lite"/>
    </source>
</evidence>
<evidence type="ECO:0008006" key="4">
    <source>
        <dbReference type="Google" id="ProtNLM"/>
    </source>
</evidence>
<feature type="region of interest" description="Disordered" evidence="1">
    <location>
        <begin position="80"/>
        <end position="111"/>
    </location>
</feature>
<dbReference type="Proteomes" id="UP000554144">
    <property type="component" value="Unassembled WGS sequence"/>
</dbReference>
<accession>A0A853GX89</accession>
<keyword evidence="3" id="KW-1185">Reference proteome</keyword>
<name>A0A853GX89_9BURK</name>
<sequence length="111" mass="12329">MRAQGNFGRLIVVGLMAFALAGCASSYDRRANNTMMGAGLGAAAGAVVSGGDPVYALGGAAAGGLLGNILTQERSYDDRYDDRHREYRRSRRDDYDGDRYYRRDRDYDRRY</sequence>
<dbReference type="AlphaFoldDB" id="A0A853GX89"/>
<proteinExistence type="predicted"/>
<dbReference type="EMBL" id="JACCEV010000006">
    <property type="protein sequence ID" value="NYT86971.1"/>
    <property type="molecule type" value="Genomic_DNA"/>
</dbReference>
<dbReference type="OrthoDB" id="8690358at2"/>
<reference evidence="2 3" key="1">
    <citation type="submission" date="2020-07" db="EMBL/GenBank/DDBJ databases">
        <title>Taxonomic revisions and descriptions of new bacterial species based on genomic comparisons in the high-G+C-content subgroup of the family Alcaligenaceae.</title>
        <authorList>
            <person name="Szabo A."/>
            <person name="Felfoldi T."/>
        </authorList>
    </citation>
    <scope>NUCLEOTIDE SEQUENCE [LARGE SCALE GENOMIC DNA]</scope>
    <source>
        <strain evidence="2 3">DSM 25667</strain>
    </source>
</reference>
<organism evidence="2 3">
    <name type="scientific">Pollutimonas harenae</name>
    <dbReference type="NCBI Taxonomy" id="657015"/>
    <lineage>
        <taxon>Bacteria</taxon>
        <taxon>Pseudomonadati</taxon>
        <taxon>Pseudomonadota</taxon>
        <taxon>Betaproteobacteria</taxon>
        <taxon>Burkholderiales</taxon>
        <taxon>Alcaligenaceae</taxon>
        <taxon>Pollutimonas</taxon>
    </lineage>
</organism>
<protein>
    <recommendedName>
        <fullName evidence="4">Glycine zipper domain-containing protein</fullName>
    </recommendedName>
</protein>
<evidence type="ECO:0000313" key="3">
    <source>
        <dbReference type="Proteomes" id="UP000554144"/>
    </source>
</evidence>
<dbReference type="RefSeq" id="WP_130040581.1">
    <property type="nucleotide sequence ID" value="NZ_JACCEV010000006.1"/>
</dbReference>
<evidence type="ECO:0000313" key="2">
    <source>
        <dbReference type="EMBL" id="NYT86971.1"/>
    </source>
</evidence>
<comment type="caution">
    <text evidence="2">The sequence shown here is derived from an EMBL/GenBank/DDBJ whole genome shotgun (WGS) entry which is preliminary data.</text>
</comment>
<gene>
    <name evidence="2" type="ORF">H0A62_15320</name>
</gene>
<dbReference type="PROSITE" id="PS51257">
    <property type="entry name" value="PROKAR_LIPOPROTEIN"/>
    <property type="match status" value="1"/>
</dbReference>